<dbReference type="Proteomes" id="UP001165205">
    <property type="component" value="Unassembled WGS sequence"/>
</dbReference>
<keyword evidence="2" id="KW-0040">ANK repeat</keyword>
<dbReference type="PANTHER" id="PTHR10039:SF10">
    <property type="entry name" value="NACHT DOMAIN-CONTAINING PROTEIN"/>
    <property type="match status" value="1"/>
</dbReference>
<evidence type="ECO:0000259" key="3">
    <source>
        <dbReference type="Pfam" id="PF24883"/>
    </source>
</evidence>
<evidence type="ECO:0000313" key="4">
    <source>
        <dbReference type="EMBL" id="GMG30678.1"/>
    </source>
</evidence>
<dbReference type="Pfam" id="PF24883">
    <property type="entry name" value="NPHP3_N"/>
    <property type="match status" value="1"/>
</dbReference>
<dbReference type="Gene3D" id="3.40.50.300">
    <property type="entry name" value="P-loop containing nucleotide triphosphate hydrolases"/>
    <property type="match status" value="1"/>
</dbReference>
<accession>A0AAN5BYS0</accession>
<dbReference type="InterPro" id="IPR027417">
    <property type="entry name" value="P-loop_NTPase"/>
</dbReference>
<evidence type="ECO:0000256" key="2">
    <source>
        <dbReference type="PROSITE-ProRule" id="PRU00023"/>
    </source>
</evidence>
<dbReference type="SUPFAM" id="SSF48403">
    <property type="entry name" value="Ankyrin repeat"/>
    <property type="match status" value="1"/>
</dbReference>
<gene>
    <name evidence="4" type="ORF">Aory04_000670500</name>
</gene>
<comment type="caution">
    <text evidence="4">The sequence shown here is derived from an EMBL/GenBank/DDBJ whole genome shotgun (WGS) entry which is preliminary data.</text>
</comment>
<feature type="repeat" description="ANK" evidence="2">
    <location>
        <begin position="448"/>
        <end position="472"/>
    </location>
</feature>
<dbReference type="Pfam" id="PF12796">
    <property type="entry name" value="Ank_2"/>
    <property type="match status" value="1"/>
</dbReference>
<dbReference type="InterPro" id="IPR056884">
    <property type="entry name" value="NPHP3-like_N"/>
</dbReference>
<dbReference type="Gene3D" id="1.25.40.20">
    <property type="entry name" value="Ankyrin repeat-containing domain"/>
    <property type="match status" value="1"/>
</dbReference>
<keyword evidence="1" id="KW-0677">Repeat</keyword>
<dbReference type="Pfam" id="PF13637">
    <property type="entry name" value="Ank_4"/>
    <property type="match status" value="1"/>
</dbReference>
<dbReference type="PROSITE" id="PS50297">
    <property type="entry name" value="ANK_REP_REGION"/>
    <property type="match status" value="2"/>
</dbReference>
<dbReference type="InterPro" id="IPR002110">
    <property type="entry name" value="Ankyrin_rpt"/>
</dbReference>
<proteinExistence type="predicted"/>
<name>A0AAN5BYS0_ASPOZ</name>
<evidence type="ECO:0000313" key="5">
    <source>
        <dbReference type="Proteomes" id="UP001165205"/>
    </source>
</evidence>
<dbReference type="SMART" id="SM00248">
    <property type="entry name" value="ANK"/>
    <property type="match status" value="4"/>
</dbReference>
<protein>
    <submittedName>
        <fullName evidence="4">Unnamed protein product</fullName>
    </submittedName>
</protein>
<dbReference type="InterPro" id="IPR036770">
    <property type="entry name" value="Ankyrin_rpt-contain_sf"/>
</dbReference>
<reference evidence="4" key="1">
    <citation type="submission" date="2023-04" db="EMBL/GenBank/DDBJ databases">
        <title>Aspergillus oryzae NBRC 4228.</title>
        <authorList>
            <person name="Ichikawa N."/>
            <person name="Sato H."/>
            <person name="Tonouchi N."/>
        </authorList>
    </citation>
    <scope>NUCLEOTIDE SEQUENCE</scope>
    <source>
        <strain evidence="4">NBRC 4228</strain>
    </source>
</reference>
<dbReference type="EMBL" id="BSYA01000074">
    <property type="protein sequence ID" value="GMG30678.1"/>
    <property type="molecule type" value="Genomic_DNA"/>
</dbReference>
<dbReference type="PROSITE" id="PS50088">
    <property type="entry name" value="ANK_REPEAT"/>
    <property type="match status" value="2"/>
</dbReference>
<evidence type="ECO:0000256" key="1">
    <source>
        <dbReference type="ARBA" id="ARBA00022737"/>
    </source>
</evidence>
<feature type="domain" description="Nephrocystin 3-like N-terminal" evidence="3">
    <location>
        <begin position="96"/>
        <end position="241"/>
    </location>
</feature>
<organism evidence="4 5">
    <name type="scientific">Aspergillus oryzae</name>
    <name type="common">Yellow koji mold</name>
    <dbReference type="NCBI Taxonomy" id="5062"/>
    <lineage>
        <taxon>Eukaryota</taxon>
        <taxon>Fungi</taxon>
        <taxon>Dikarya</taxon>
        <taxon>Ascomycota</taxon>
        <taxon>Pezizomycotina</taxon>
        <taxon>Eurotiomycetes</taxon>
        <taxon>Eurotiomycetidae</taxon>
        <taxon>Eurotiales</taxon>
        <taxon>Aspergillaceae</taxon>
        <taxon>Aspergillus</taxon>
        <taxon>Aspergillus subgen. Circumdati</taxon>
    </lineage>
</organism>
<dbReference type="AlphaFoldDB" id="A0AAN5BYS0"/>
<sequence>MVVQAAEQHALLLKGLESTSGLVVSLHVMENLYSQSQSKEVIPILWEFQDTLISIYSKILEFQPRAVCYRVERFFNLLYTCPYKDREDRNSKRVPGTCEWFTSHPKFKDWQRNANDESPGLLWVSADPGCGKSVLTRYLVDELLLNMTERTVCYFFCKDDFSDQLSATSALSVILRQLFITQPQLLQDAVLDKLETDGDKLVQSFSDLWSIIVSASANSKAGEIICILDALIESAMRPLSLEELSLVLAVNAGHESLTAIRDDVEPKDRFRKALRDLCGLFVVVVDEKAYLLHQTAKEFLVGDRNSTVNINISKDTRCKHSILPEKSHYVLANTCSSYITVVAHQFNECDFEEGYDKIAYLEYSSRYWIAHFRQTCVREESPLLTHAQRICDPNSDSTFLLEKRWNSIPRIQAMAGTPLSWAAGNDRKEVVELLLATGKVGIDYRDSYSRTPLFWAAKNGHRTVVELLLGTGKVDIDSRDSWGMTLLLLAANNGDEAVVELLLATGKVDIDARDSDGQTPLSWAARNGHEAVVKLLQEFHQLAL</sequence>
<feature type="repeat" description="ANK" evidence="2">
    <location>
        <begin position="516"/>
        <end position="536"/>
    </location>
</feature>
<dbReference type="PANTHER" id="PTHR10039">
    <property type="entry name" value="AMELOGENIN"/>
    <property type="match status" value="1"/>
</dbReference>
<dbReference type="SUPFAM" id="SSF52540">
    <property type="entry name" value="P-loop containing nucleoside triphosphate hydrolases"/>
    <property type="match status" value="1"/>
</dbReference>